<evidence type="ECO:0000313" key="2">
    <source>
        <dbReference type="Proteomes" id="UP000598328"/>
    </source>
</evidence>
<evidence type="ECO:0000313" key="1">
    <source>
        <dbReference type="EMBL" id="MBD3723074.1"/>
    </source>
</evidence>
<organism evidence="1 2">
    <name type="scientific">Klebsiella pneumoniae</name>
    <dbReference type="NCBI Taxonomy" id="573"/>
    <lineage>
        <taxon>Bacteria</taxon>
        <taxon>Pseudomonadati</taxon>
        <taxon>Pseudomonadota</taxon>
        <taxon>Gammaproteobacteria</taxon>
        <taxon>Enterobacterales</taxon>
        <taxon>Enterobacteriaceae</taxon>
        <taxon>Klebsiella/Raoultella group</taxon>
        <taxon>Klebsiella</taxon>
        <taxon>Klebsiella pneumoniae complex</taxon>
    </lineage>
</organism>
<dbReference type="EMBL" id="JACXSV010000009">
    <property type="protein sequence ID" value="MBD3723074.1"/>
    <property type="molecule type" value="Genomic_DNA"/>
</dbReference>
<gene>
    <name evidence="1" type="ORF">IE978_27985</name>
</gene>
<comment type="caution">
    <text evidence="1">The sequence shown here is derived from an EMBL/GenBank/DDBJ whole genome shotgun (WGS) entry which is preliminary data.</text>
</comment>
<dbReference type="AlphaFoldDB" id="A0A927E3M7"/>
<sequence>MENNIIVISVTVCLLVGCDQGNAAEGVKKAAKELVGKSLSNMIPVQGGEF</sequence>
<name>A0A927E3M7_KLEPN</name>
<dbReference type="Proteomes" id="UP000598328">
    <property type="component" value="Unassembled WGS sequence"/>
</dbReference>
<reference evidence="1" key="1">
    <citation type="submission" date="2020-07" db="EMBL/GenBank/DDBJ databases">
        <title>Clinical and genomic characterization of carbapenemase-producing Enterobacterales causing secondary infections during the COVID-19 crisis at a New York City hospital.</title>
        <authorList>
            <person name="Gomez-Simmonds A."/>
            <person name="Annavajhala M.K."/>
            <person name="Uhlemann A.-C."/>
        </authorList>
    </citation>
    <scope>NUCLEOTIDE SEQUENCE</scope>
    <source>
        <strain evidence="1">KP1826</strain>
    </source>
</reference>
<protein>
    <submittedName>
        <fullName evidence="1">Uncharacterized protein</fullName>
    </submittedName>
</protein>
<accession>A0A927E3M7</accession>
<proteinExistence type="predicted"/>